<dbReference type="SUPFAM" id="SSF53850">
    <property type="entry name" value="Periplasmic binding protein-like II"/>
    <property type="match status" value="1"/>
</dbReference>
<keyword evidence="4" id="KW-0804">Transcription</keyword>
<evidence type="ECO:0000313" key="7">
    <source>
        <dbReference type="Proteomes" id="UP001139559"/>
    </source>
</evidence>
<dbReference type="AlphaFoldDB" id="A0A9X1XN31"/>
<dbReference type="GO" id="GO:0003700">
    <property type="term" value="F:DNA-binding transcription factor activity"/>
    <property type="evidence" value="ECO:0007669"/>
    <property type="project" value="InterPro"/>
</dbReference>
<evidence type="ECO:0000256" key="2">
    <source>
        <dbReference type="ARBA" id="ARBA00023015"/>
    </source>
</evidence>
<comment type="similarity">
    <text evidence="1">Belongs to the LysR transcriptional regulatory family.</text>
</comment>
<dbReference type="Gene3D" id="1.10.10.10">
    <property type="entry name" value="Winged helix-like DNA-binding domain superfamily/Winged helix DNA-binding domain"/>
    <property type="match status" value="1"/>
</dbReference>
<dbReference type="Pfam" id="PF03466">
    <property type="entry name" value="LysR_substrate"/>
    <property type="match status" value="1"/>
</dbReference>
<dbReference type="RefSeq" id="WP_248010851.1">
    <property type="nucleotide sequence ID" value="NZ_JAJHVV010000020.1"/>
</dbReference>
<evidence type="ECO:0000256" key="1">
    <source>
        <dbReference type="ARBA" id="ARBA00009437"/>
    </source>
</evidence>
<dbReference type="InterPro" id="IPR058163">
    <property type="entry name" value="LysR-type_TF_proteobact-type"/>
</dbReference>
<dbReference type="InterPro" id="IPR005119">
    <property type="entry name" value="LysR_subst-bd"/>
</dbReference>
<dbReference type="CDD" id="cd08422">
    <property type="entry name" value="PBP2_CrgA_like"/>
    <property type="match status" value="1"/>
</dbReference>
<dbReference type="Proteomes" id="UP001139559">
    <property type="component" value="Unassembled WGS sequence"/>
</dbReference>
<dbReference type="Gene3D" id="3.40.190.290">
    <property type="match status" value="1"/>
</dbReference>
<organism evidence="6 7">
    <name type="scientific">Vibrio amylolyticus</name>
    <dbReference type="NCBI Taxonomy" id="2847292"/>
    <lineage>
        <taxon>Bacteria</taxon>
        <taxon>Pseudomonadati</taxon>
        <taxon>Pseudomonadota</taxon>
        <taxon>Gammaproteobacteria</taxon>
        <taxon>Vibrionales</taxon>
        <taxon>Vibrionaceae</taxon>
        <taxon>Vibrio</taxon>
    </lineage>
</organism>
<keyword evidence="3" id="KW-0238">DNA-binding</keyword>
<reference evidence="6" key="1">
    <citation type="submission" date="2021-11" db="EMBL/GenBank/DDBJ databases">
        <title>Vibrio ZSDE26 sp. nov. and Vibrio ZSDZ34 sp. nov., isolated from coastal seawater in Qingdao.</title>
        <authorList>
            <person name="Zhang P."/>
        </authorList>
    </citation>
    <scope>NUCLEOTIDE SEQUENCE</scope>
    <source>
        <strain evidence="6">ZSDE26</strain>
    </source>
</reference>
<dbReference type="GO" id="GO:0043565">
    <property type="term" value="F:sequence-specific DNA binding"/>
    <property type="evidence" value="ECO:0007669"/>
    <property type="project" value="TreeGrafter"/>
</dbReference>
<dbReference type="PANTHER" id="PTHR30537">
    <property type="entry name" value="HTH-TYPE TRANSCRIPTIONAL REGULATOR"/>
    <property type="match status" value="1"/>
</dbReference>
<name>A0A9X1XN31_9VIBR</name>
<evidence type="ECO:0000313" key="6">
    <source>
        <dbReference type="EMBL" id="MCK6265786.1"/>
    </source>
</evidence>
<evidence type="ECO:0000259" key="5">
    <source>
        <dbReference type="PROSITE" id="PS50931"/>
    </source>
</evidence>
<evidence type="ECO:0000256" key="3">
    <source>
        <dbReference type="ARBA" id="ARBA00023125"/>
    </source>
</evidence>
<dbReference type="Pfam" id="PF00126">
    <property type="entry name" value="HTH_1"/>
    <property type="match status" value="1"/>
</dbReference>
<dbReference type="SUPFAM" id="SSF46785">
    <property type="entry name" value="Winged helix' DNA-binding domain"/>
    <property type="match status" value="1"/>
</dbReference>
<keyword evidence="7" id="KW-1185">Reference proteome</keyword>
<keyword evidence="2" id="KW-0805">Transcription regulation</keyword>
<accession>A0A9X1XN31</accession>
<evidence type="ECO:0000256" key="4">
    <source>
        <dbReference type="ARBA" id="ARBA00023163"/>
    </source>
</evidence>
<dbReference type="GO" id="GO:0006351">
    <property type="term" value="P:DNA-templated transcription"/>
    <property type="evidence" value="ECO:0007669"/>
    <property type="project" value="TreeGrafter"/>
</dbReference>
<dbReference type="InterPro" id="IPR036388">
    <property type="entry name" value="WH-like_DNA-bd_sf"/>
</dbReference>
<proteinExistence type="inferred from homology"/>
<dbReference type="PROSITE" id="PS50931">
    <property type="entry name" value="HTH_LYSR"/>
    <property type="match status" value="1"/>
</dbReference>
<dbReference type="PANTHER" id="PTHR30537:SF5">
    <property type="entry name" value="HTH-TYPE TRANSCRIPTIONAL ACTIVATOR TTDR-RELATED"/>
    <property type="match status" value="1"/>
</dbReference>
<dbReference type="InterPro" id="IPR036390">
    <property type="entry name" value="WH_DNA-bd_sf"/>
</dbReference>
<feature type="domain" description="HTH lysR-type" evidence="5">
    <location>
        <begin position="1"/>
        <end position="61"/>
    </location>
</feature>
<dbReference type="EMBL" id="JAJHVV010000020">
    <property type="protein sequence ID" value="MCK6265786.1"/>
    <property type="molecule type" value="Genomic_DNA"/>
</dbReference>
<protein>
    <submittedName>
        <fullName evidence="6">LysR family transcriptional regulator</fullName>
    </submittedName>
</protein>
<comment type="caution">
    <text evidence="6">The sequence shown here is derived from an EMBL/GenBank/DDBJ whole genome shotgun (WGS) entry which is preliminary data.</text>
</comment>
<dbReference type="InterPro" id="IPR000847">
    <property type="entry name" value="LysR_HTH_N"/>
</dbReference>
<gene>
    <name evidence="6" type="ORF">KP803_21225</name>
</gene>
<sequence>MKAKDISNLYLFCQSVESGGFAAASLVTHVSAPTLSRAVSHLEEHVGEKLVHRNAKQFQLTTSGEEYYQRFAPIFGQLSEQWLELSNTQATLTGDIRISCPEPFADFFVQELAIEFMKQHPEVNISIHFLADTEHFVDKQIDLAIVTTPTRAEHLIQRNLLKSQLVLAASPQYIKQHGKPSRVEDLLNHKLLSSNKMTQWEFKQDGQWIKIPPSPRYSVISVRLIIQAALAGIGICLIPMESFNKYKENGELVALLPEAECPIGSSYLVWADRRLTSARVTAFKDMILERFNDPEEFLTSLS</sequence>